<reference evidence="2 3" key="1">
    <citation type="journal article" date="2010" name="Stand. Genomic Sci.">
        <title>Complete genome sequence of Intrasporangium calvum type strain (7 KIP).</title>
        <authorList>
            <person name="Del Rio T.G."/>
            <person name="Chertkov O."/>
            <person name="Yasawong M."/>
            <person name="Lucas S."/>
            <person name="Deshpande S."/>
            <person name="Cheng J.F."/>
            <person name="Detter C."/>
            <person name="Tapia R."/>
            <person name="Han C."/>
            <person name="Goodwin L."/>
            <person name="Pitluck S."/>
            <person name="Liolios K."/>
            <person name="Ivanova N."/>
            <person name="Mavromatis K."/>
            <person name="Pati A."/>
            <person name="Chen A."/>
            <person name="Palaniappan K."/>
            <person name="Land M."/>
            <person name="Hauser L."/>
            <person name="Chang Y.J."/>
            <person name="Jeffries C.D."/>
            <person name="Rohde M."/>
            <person name="Pukall R."/>
            <person name="Sikorski J."/>
            <person name="Goker M."/>
            <person name="Woyke T."/>
            <person name="Bristow J."/>
            <person name="Eisen J.A."/>
            <person name="Markowitz V."/>
            <person name="Hugenholtz P."/>
            <person name="Kyrpides N.C."/>
            <person name="Klenk H.P."/>
            <person name="Lapidus A."/>
        </authorList>
    </citation>
    <scope>NUCLEOTIDE SEQUENCE [LARGE SCALE GENOMIC DNA]</scope>
    <source>
        <strain evidence="3">ATCC 23552 / DSM 43043 / JCM 3097 / NBRC 12989 / 7 KIP</strain>
    </source>
</reference>
<keyword evidence="1" id="KW-0472">Membrane</keyword>
<evidence type="ECO:0000256" key="1">
    <source>
        <dbReference type="SAM" id="Phobius"/>
    </source>
</evidence>
<protein>
    <submittedName>
        <fullName evidence="2">Uncharacterized protein</fullName>
    </submittedName>
</protein>
<dbReference type="HOGENOM" id="CLU_3389858_0_0_11"/>
<name>E6S8M4_INTC7</name>
<feature type="transmembrane region" description="Helical" evidence="1">
    <location>
        <begin position="6"/>
        <end position="28"/>
    </location>
</feature>
<evidence type="ECO:0000313" key="3">
    <source>
        <dbReference type="Proteomes" id="UP000008914"/>
    </source>
</evidence>
<organism evidence="2 3">
    <name type="scientific">Intrasporangium calvum (strain ATCC 23552 / DSM 43043 / JCM 3097 / NBRC 12989 / NCIMB 10167 / NRRL B-3866 / 7 KIP)</name>
    <dbReference type="NCBI Taxonomy" id="710696"/>
    <lineage>
        <taxon>Bacteria</taxon>
        <taxon>Bacillati</taxon>
        <taxon>Actinomycetota</taxon>
        <taxon>Actinomycetes</taxon>
        <taxon>Micrococcales</taxon>
        <taxon>Intrasporangiaceae</taxon>
        <taxon>Intrasporangium</taxon>
    </lineage>
</organism>
<sequence length="32" mass="3500">MLMTEGLALGAGWLVFLGLVGFLAHMLLGRRR</sequence>
<keyword evidence="1" id="KW-0812">Transmembrane</keyword>
<dbReference type="AlphaFoldDB" id="E6S8M4"/>
<dbReference type="KEGG" id="ica:Intca_0445"/>
<gene>
    <name evidence="2" type="ordered locus">Intca_0445</name>
</gene>
<proteinExistence type="predicted"/>
<evidence type="ECO:0000313" key="2">
    <source>
        <dbReference type="EMBL" id="ADU46993.1"/>
    </source>
</evidence>
<keyword evidence="1" id="KW-1133">Transmembrane helix</keyword>
<dbReference type="Proteomes" id="UP000008914">
    <property type="component" value="Chromosome"/>
</dbReference>
<accession>E6S8M4</accession>
<dbReference type="EMBL" id="CP002343">
    <property type="protein sequence ID" value="ADU46993.1"/>
    <property type="molecule type" value="Genomic_DNA"/>
</dbReference>
<keyword evidence="3" id="KW-1185">Reference proteome</keyword>